<dbReference type="AlphaFoldDB" id="A0AAW4YZZ9"/>
<reference evidence="2" key="1">
    <citation type="submission" date="2020-05" db="EMBL/GenBank/DDBJ databases">
        <authorList>
            <person name="Wang L."/>
            <person name="Shao Z."/>
        </authorList>
    </citation>
    <scope>NUCLEOTIDE SEQUENCE</scope>
    <source>
        <strain evidence="2">MCCC 1A05776</strain>
    </source>
</reference>
<organism evidence="2 3">
    <name type="scientific">Billgrantia desiderata</name>
    <dbReference type="NCBI Taxonomy" id="52021"/>
    <lineage>
        <taxon>Bacteria</taxon>
        <taxon>Pseudomonadati</taxon>
        <taxon>Pseudomonadota</taxon>
        <taxon>Gammaproteobacteria</taxon>
        <taxon>Oceanospirillales</taxon>
        <taxon>Halomonadaceae</taxon>
        <taxon>Billgrantia</taxon>
    </lineage>
</organism>
<evidence type="ECO:0000313" key="3">
    <source>
        <dbReference type="Proteomes" id="UP001320178"/>
    </source>
</evidence>
<accession>A0AAW4YZZ9</accession>
<sequence>MTIWIDAQLSPHLAPWLTENCGVEAYSVRYLGYRDATDEAIFAAARQANAIVLTKDRDFPELLDRYGPPPKVIWLTMGNTTNARMRDVLGRLLPTALSLLERGESLVELSEKGDES</sequence>
<evidence type="ECO:0000313" key="2">
    <source>
        <dbReference type="EMBL" id="MCE8053900.1"/>
    </source>
</evidence>
<gene>
    <name evidence="2" type="ORF">HOP61_21655</name>
</gene>
<feature type="domain" description="DUF5615" evidence="1">
    <location>
        <begin position="1"/>
        <end position="105"/>
    </location>
</feature>
<dbReference type="InterPro" id="IPR041049">
    <property type="entry name" value="DUF5615"/>
</dbReference>
<dbReference type="Pfam" id="PF18480">
    <property type="entry name" value="DUF5615"/>
    <property type="match status" value="1"/>
</dbReference>
<protein>
    <submittedName>
        <fullName evidence="2">DUF5615 family PIN-like protein</fullName>
    </submittedName>
</protein>
<evidence type="ECO:0000259" key="1">
    <source>
        <dbReference type="Pfam" id="PF18480"/>
    </source>
</evidence>
<comment type="caution">
    <text evidence="2">The sequence shown here is derived from an EMBL/GenBank/DDBJ whole genome shotgun (WGS) entry which is preliminary data.</text>
</comment>
<dbReference type="EMBL" id="JABFTS010000018">
    <property type="protein sequence ID" value="MCE8053900.1"/>
    <property type="molecule type" value="Genomic_DNA"/>
</dbReference>
<name>A0AAW4YZZ9_9GAMM</name>
<dbReference type="RefSeq" id="WP_191224790.1">
    <property type="nucleotide sequence ID" value="NZ_JAAQTN010000050.1"/>
</dbReference>
<proteinExistence type="predicted"/>
<dbReference type="Proteomes" id="UP001320178">
    <property type="component" value="Unassembled WGS sequence"/>
</dbReference>
<reference evidence="2" key="2">
    <citation type="journal article" date="2021" name="Front. Microbiol.">
        <title>Aerobic Denitrification and Heterotrophic Sulfur Oxidation in the Genus Halomonas Revealed by Six Novel Species Characterizations and Genome-Based Analysis.</title>
        <authorList>
            <person name="Wang L."/>
            <person name="Shao Z."/>
        </authorList>
    </citation>
    <scope>NUCLEOTIDE SEQUENCE</scope>
    <source>
        <strain evidence="2">MCCC 1A05776</strain>
    </source>
</reference>